<dbReference type="GO" id="GO:0051453">
    <property type="term" value="P:regulation of intracellular pH"/>
    <property type="evidence" value="ECO:0000318"/>
    <property type="project" value="GO_Central"/>
</dbReference>
<dbReference type="GO" id="GO:0098719">
    <property type="term" value="P:sodium ion import across plasma membrane"/>
    <property type="evidence" value="ECO:0000318"/>
    <property type="project" value="GO_Central"/>
</dbReference>
<feature type="transmembrane region" description="Helical" evidence="13">
    <location>
        <begin position="192"/>
        <end position="216"/>
    </location>
</feature>
<keyword evidence="2" id="KW-0813">Transport</keyword>
<dbReference type="GO" id="GO:0071805">
    <property type="term" value="P:potassium ion transmembrane transport"/>
    <property type="evidence" value="ECO:0000318"/>
    <property type="project" value="GO_Central"/>
</dbReference>
<keyword evidence="6" id="KW-0915">Sodium</keyword>
<evidence type="ECO:0000256" key="4">
    <source>
        <dbReference type="ARBA" id="ARBA00022692"/>
    </source>
</evidence>
<feature type="transmembrane region" description="Helical" evidence="13">
    <location>
        <begin position="97"/>
        <end position="116"/>
    </location>
</feature>
<evidence type="ECO:0000256" key="9">
    <source>
        <dbReference type="ARBA" id="ARBA00023201"/>
    </source>
</evidence>
<keyword evidence="9" id="KW-0739">Sodium transport</keyword>
<accession>A0A2R6W0F3</accession>
<keyword evidence="16" id="KW-1185">Reference proteome</keyword>
<comment type="catalytic activity">
    <reaction evidence="10">
        <text>Na(+)(in) + H(+)(out) = Na(+)(out) + H(+)(in)</text>
        <dbReference type="Rhea" id="RHEA:29419"/>
        <dbReference type="ChEBI" id="CHEBI:15378"/>
        <dbReference type="ChEBI" id="CHEBI:29101"/>
    </reaction>
</comment>
<evidence type="ECO:0000256" key="10">
    <source>
        <dbReference type="ARBA" id="ARBA00047524"/>
    </source>
</evidence>
<name>A0A2R6W0F3_MARPO</name>
<feature type="compositionally biased region" description="Low complexity" evidence="12">
    <location>
        <begin position="1049"/>
        <end position="1059"/>
    </location>
</feature>
<evidence type="ECO:0000256" key="2">
    <source>
        <dbReference type="ARBA" id="ARBA00022448"/>
    </source>
</evidence>
<feature type="transmembrane region" description="Helical" evidence="13">
    <location>
        <begin position="294"/>
        <end position="312"/>
    </location>
</feature>
<evidence type="ECO:0000256" key="5">
    <source>
        <dbReference type="ARBA" id="ARBA00022989"/>
    </source>
</evidence>
<dbReference type="CDD" id="cd00038">
    <property type="entry name" value="CAP_ED"/>
    <property type="match status" value="1"/>
</dbReference>
<dbReference type="OrthoDB" id="441412at2759"/>
<dbReference type="PROSITE" id="PS50042">
    <property type="entry name" value="CNMP_BINDING_3"/>
    <property type="match status" value="1"/>
</dbReference>
<dbReference type="AlphaFoldDB" id="A0A2R6W0F3"/>
<dbReference type="Pfam" id="PF00027">
    <property type="entry name" value="cNMP_binding"/>
    <property type="match status" value="1"/>
</dbReference>
<keyword evidence="7" id="KW-0406">Ion transport</keyword>
<keyword evidence="5 13" id="KW-1133">Transmembrane helix</keyword>
<feature type="transmembrane region" description="Helical" evidence="13">
    <location>
        <begin position="264"/>
        <end position="287"/>
    </location>
</feature>
<feature type="domain" description="Cyclic nucleotide-binding" evidence="14">
    <location>
        <begin position="785"/>
        <end position="887"/>
    </location>
</feature>
<evidence type="ECO:0000256" key="6">
    <source>
        <dbReference type="ARBA" id="ARBA00023053"/>
    </source>
</evidence>
<sequence>MGFVKKGEFTSFCGAEVGGSRRIWESFLRTYECFRPSTISAWLVELIMTESEVPVPSPEGANDTHSEEPQVAILFIGVSLFLGVICRQVFKGTRVPYTVALLILGTGLGAMEYGTSRGLGTLGASIRMWSHINPDLILFVFLPALLFESSFAMELHQIKRCINQMLLLAAPGVLISTFCLALVHRYLFPYGWNWSTCLLLGGLLSATDPVAVVALLKELGASKKLSTIVEGESLMNDGTAIVVFKLFLQMVLGQHFTAGDIVQFFSQVALGAVALGLAFGLVTVLWIGRVFNDVIVEITLTLTASYLAFFVAEMEAHVSGVLTVMTVGMFFAAFARTAFTGESQQSMRHFWEMVSYIANTLIFILSGVVIAESILRSRDNVQGQDWGYLVLLYVALQLSRVVVVVILYPGLKYFGYGLDWKEASILIWSGLRGAVALSLSLSVAQVGQEESEDYTLITKRTEAQFVFFTGGVVFLTLIINGTTTQFLLKVLGMDHTPETKALVLEYVRHEMYSKALESFGELGEDEDLGPAEWSTVCKYVSCLQQHPDTRALTHPHDASVSGEESRNLILQDTRMRFLNGVQAAYWDMLDEGRITRTSATLLMQSVDECLDLVARHEPMNDWKGLQQHVHFPQYLKWSSQSMLPQRLLSFFTVVRLELGCYIAAAFLRAHRQARHQLREFIGESEVADAVIKESENEEVEARRFLEDVRLLFPQVLRVIKTKQVTYAVLTRLSAYVKTLEEAGLVEEKETNHLHDMIQVDLKILQRKPPPVKMQSAHEVLINQPFFGALPGHVQQVLLNAAKECMMFRESLLFREDSKADGVWLVANGSVKWTRTKSTGRQLLHPTFPHGSTLGLYECLTGRPRLCTIAADSVAHCFFIDSAKLMAVSASEPGLEDFFWQESALVVAKIVLPQQFEAITMQELRALIAEGSNLCTYIRGETIELEIGRIGILLEGFIKQEGKDDVIGAPAGLLTKTEVIPTSKGFSGSRTASIIPQSIFYHVEARSRVLFIDLHSCQSTPFTSLSPLIPKQSMGESAGLMRFGSKYQSSRKSSGGPSKSGDVHGDHSASYSAKAMELSLFGSQVTVSKKGWRGGYVRSFLNLHQPRSQSYPTVVKRAVGKQFSSAYALKSPARRNGTVPRKVHSHGNLVLEPPPQEWPKSLVRTRSGTSCESDGDEEHIVEIESPSKLFASNQTTW</sequence>
<dbReference type="GO" id="GO:0015386">
    <property type="term" value="F:potassium:proton antiporter activity"/>
    <property type="evidence" value="ECO:0000318"/>
    <property type="project" value="GO_Central"/>
</dbReference>
<evidence type="ECO:0000256" key="3">
    <source>
        <dbReference type="ARBA" id="ARBA00022475"/>
    </source>
</evidence>
<dbReference type="InterPro" id="IPR018490">
    <property type="entry name" value="cNMP-bd_dom_sf"/>
</dbReference>
<keyword evidence="4 13" id="KW-0812">Transmembrane</keyword>
<organism evidence="15 16">
    <name type="scientific">Marchantia polymorpha</name>
    <name type="common">Common liverwort</name>
    <name type="synonym">Marchantia aquatica</name>
    <dbReference type="NCBI Taxonomy" id="3197"/>
    <lineage>
        <taxon>Eukaryota</taxon>
        <taxon>Viridiplantae</taxon>
        <taxon>Streptophyta</taxon>
        <taxon>Embryophyta</taxon>
        <taxon>Marchantiophyta</taxon>
        <taxon>Marchantiopsida</taxon>
        <taxon>Marchantiidae</taxon>
        <taxon>Marchantiales</taxon>
        <taxon>Marchantiaceae</taxon>
        <taxon>Marchantia</taxon>
    </lineage>
</organism>
<keyword evidence="8 13" id="KW-0472">Membrane</keyword>
<feature type="transmembrane region" description="Helical" evidence="13">
    <location>
        <begin position="165"/>
        <end position="186"/>
    </location>
</feature>
<feature type="transmembrane region" description="Helical" evidence="13">
    <location>
        <begin position="387"/>
        <end position="411"/>
    </location>
</feature>
<feature type="region of interest" description="Disordered" evidence="12">
    <location>
        <begin position="1044"/>
        <end position="1067"/>
    </location>
</feature>
<evidence type="ECO:0000256" key="1">
    <source>
        <dbReference type="ARBA" id="ARBA00004651"/>
    </source>
</evidence>
<feature type="transmembrane region" description="Helical" evidence="13">
    <location>
        <begin position="318"/>
        <end position="335"/>
    </location>
</feature>
<dbReference type="Gene3D" id="2.60.120.10">
    <property type="entry name" value="Jelly Rolls"/>
    <property type="match status" value="1"/>
</dbReference>
<dbReference type="EMBL" id="KZ772873">
    <property type="protein sequence ID" value="PTQ27314.1"/>
    <property type="molecule type" value="Genomic_DNA"/>
</dbReference>
<evidence type="ECO:0000256" key="11">
    <source>
        <dbReference type="ARBA" id="ARBA00047912"/>
    </source>
</evidence>
<evidence type="ECO:0000313" key="15">
    <source>
        <dbReference type="EMBL" id="PTQ27314.1"/>
    </source>
</evidence>
<dbReference type="SUPFAM" id="SSF51206">
    <property type="entry name" value="cAMP-binding domain-like"/>
    <property type="match status" value="1"/>
</dbReference>
<feature type="transmembrane region" description="Helical" evidence="13">
    <location>
        <begin position="71"/>
        <end position="90"/>
    </location>
</feature>
<reference evidence="15" key="2">
    <citation type="submission" date="2017-12" db="EMBL/GenBank/DDBJ databases">
        <title>WGS assembly of Marchantia polymorpha.</title>
        <authorList>
            <person name="Bowman J.L."/>
            <person name="Kohchi T."/>
            <person name="Yamato K.T."/>
            <person name="Jenkins J."/>
            <person name="Shu S."/>
            <person name="Ishizaki K."/>
            <person name="Yamaoka S."/>
            <person name="Nishihama R."/>
            <person name="Nakamura Y."/>
            <person name="Berger F."/>
            <person name="Adam C."/>
            <person name="Aki S.S."/>
            <person name="Althoff F."/>
            <person name="Araki T."/>
            <person name="Arteaga-Vazquez M.A."/>
            <person name="Balasubrmanian S."/>
            <person name="Bauer D."/>
            <person name="Boehm C.R."/>
            <person name="Briginshaw L."/>
            <person name="Caballero-Perez J."/>
            <person name="Catarino B."/>
            <person name="Chen F."/>
            <person name="Chiyoda S."/>
            <person name="Chovatia M."/>
            <person name="Davies K.M."/>
            <person name="Delmans M."/>
            <person name="Demura T."/>
            <person name="Dierschke T."/>
            <person name="Dolan L."/>
            <person name="Dorantes-Acosta A.E."/>
            <person name="Eklund D.M."/>
            <person name="Florent S.N."/>
            <person name="Flores-Sandoval E."/>
            <person name="Fujiyama A."/>
            <person name="Fukuzawa H."/>
            <person name="Galik B."/>
            <person name="Grimanelli D."/>
            <person name="Grimwood J."/>
            <person name="Grossniklaus U."/>
            <person name="Hamada T."/>
            <person name="Haseloff J."/>
            <person name="Hetherington A.J."/>
            <person name="Higo A."/>
            <person name="Hirakawa Y."/>
            <person name="Hundley H.N."/>
            <person name="Ikeda Y."/>
            <person name="Inoue K."/>
            <person name="Inoue S."/>
            <person name="Ishida S."/>
            <person name="Jia Q."/>
            <person name="Kakita M."/>
            <person name="Kanazawa T."/>
            <person name="Kawai Y."/>
            <person name="Kawashima T."/>
            <person name="Kennedy M."/>
            <person name="Kinose K."/>
            <person name="Kinoshita T."/>
            <person name="Kohara Y."/>
            <person name="Koide E."/>
            <person name="Komatsu K."/>
            <person name="Kopischke S."/>
            <person name="Kubo M."/>
            <person name="Kyozuka J."/>
            <person name="Lagercrantz U."/>
            <person name="Lin S.S."/>
            <person name="Lindquist E."/>
            <person name="Lipzen A.M."/>
            <person name="Lu C."/>
            <person name="Luna E.D."/>
            <person name="Martienssen R.A."/>
            <person name="Minamino N."/>
            <person name="Mizutani M."/>
            <person name="Mizutani M."/>
            <person name="Mochizuki N."/>
            <person name="Monte I."/>
            <person name="Mosher R."/>
            <person name="Nagasaki H."/>
            <person name="Nakagami H."/>
            <person name="Naramoto S."/>
            <person name="Nishitani K."/>
            <person name="Ohtani M."/>
            <person name="Okamoto T."/>
            <person name="Okumura M."/>
            <person name="Phillips J."/>
            <person name="Pollak B."/>
            <person name="Reinders A."/>
            <person name="Roevekamp M."/>
            <person name="Sano R."/>
            <person name="Sawa S."/>
            <person name="Schmid M.W."/>
            <person name="Shirakawa M."/>
            <person name="Solano R."/>
            <person name="Spunde A."/>
            <person name="Suetsugu N."/>
            <person name="Sugano S."/>
            <person name="Sugiyama A."/>
            <person name="Sun R."/>
            <person name="Suzuki Y."/>
            <person name="Takenaka M."/>
            <person name="Takezawa D."/>
            <person name="Tomogane H."/>
            <person name="Tsuzuki M."/>
            <person name="Ueda T."/>
            <person name="Umeda M."/>
            <person name="Ward J.M."/>
            <person name="Watanabe Y."/>
            <person name="Yazaki K."/>
            <person name="Yokoyama R."/>
            <person name="Yoshitake Y."/>
            <person name="Yotsui I."/>
            <person name="Zachgo S."/>
            <person name="Schmutz J."/>
        </authorList>
    </citation>
    <scope>NUCLEOTIDE SEQUENCE [LARGE SCALE GENOMIC DNA]</scope>
    <source>
        <strain evidence="15">Tak-1</strain>
    </source>
</reference>
<evidence type="ECO:0000256" key="13">
    <source>
        <dbReference type="SAM" id="Phobius"/>
    </source>
</evidence>
<comment type="subcellular location">
    <subcellularLocation>
        <location evidence="1">Cell membrane</location>
        <topology evidence="1">Multi-pass membrane protein</topology>
    </subcellularLocation>
</comment>
<evidence type="ECO:0000256" key="12">
    <source>
        <dbReference type="SAM" id="MobiDB-lite"/>
    </source>
</evidence>
<evidence type="ECO:0000256" key="7">
    <source>
        <dbReference type="ARBA" id="ARBA00023065"/>
    </source>
</evidence>
<feature type="transmembrane region" description="Helical" evidence="13">
    <location>
        <begin position="136"/>
        <end position="153"/>
    </location>
</feature>
<dbReference type="PANTHER" id="PTHR10110">
    <property type="entry name" value="SODIUM/HYDROGEN EXCHANGER"/>
    <property type="match status" value="1"/>
</dbReference>
<dbReference type="EMBL" id="KZ772873">
    <property type="protein sequence ID" value="PTQ27316.1"/>
    <property type="molecule type" value="Genomic_DNA"/>
</dbReference>
<dbReference type="Pfam" id="PF00999">
    <property type="entry name" value="Na_H_Exchanger"/>
    <property type="match status" value="1"/>
</dbReference>
<dbReference type="Gramene" id="Mp5g19970.1">
    <property type="protein sequence ID" value="Mp5g19970.1.cds"/>
    <property type="gene ID" value="Mp5g19970"/>
</dbReference>
<gene>
    <name evidence="15" type="ORF">MARPO_0206s0002</name>
</gene>
<dbReference type="InterPro" id="IPR006153">
    <property type="entry name" value="Cation/H_exchanger_TM"/>
</dbReference>
<dbReference type="Gramene" id="Mp5g19970.8">
    <property type="protein sequence ID" value="Mp5g19970.8.cds"/>
    <property type="gene ID" value="Mp5g19970"/>
</dbReference>
<evidence type="ECO:0000256" key="8">
    <source>
        <dbReference type="ARBA" id="ARBA00023136"/>
    </source>
</evidence>
<feature type="transmembrane region" description="Helical" evidence="13">
    <location>
        <begin position="465"/>
        <end position="488"/>
    </location>
</feature>
<comment type="catalytic activity">
    <reaction evidence="11">
        <text>K(+)(in) + H(+)(out) = K(+)(out) + H(+)(in)</text>
        <dbReference type="Rhea" id="RHEA:29467"/>
        <dbReference type="ChEBI" id="CHEBI:15378"/>
        <dbReference type="ChEBI" id="CHEBI:29103"/>
    </reaction>
</comment>
<feature type="transmembrane region" description="Helical" evidence="13">
    <location>
        <begin position="356"/>
        <end position="375"/>
    </location>
</feature>
<protein>
    <recommendedName>
        <fullName evidence="14">Cyclic nucleotide-binding domain-containing protein</fullName>
    </recommendedName>
</protein>
<dbReference type="InterPro" id="IPR000595">
    <property type="entry name" value="cNMP-bd_dom"/>
</dbReference>
<evidence type="ECO:0000313" key="16">
    <source>
        <dbReference type="Proteomes" id="UP000244005"/>
    </source>
</evidence>
<dbReference type="Gene3D" id="6.10.140.1330">
    <property type="match status" value="1"/>
</dbReference>
<dbReference type="GO" id="GO:0015385">
    <property type="term" value="F:sodium:proton antiporter activity"/>
    <property type="evidence" value="ECO:0000318"/>
    <property type="project" value="GO_Central"/>
</dbReference>
<reference evidence="16" key="1">
    <citation type="journal article" date="2017" name="Cell">
        <title>Insights into land plant evolution garnered from the Marchantia polymorpha genome.</title>
        <authorList>
            <person name="Bowman J.L."/>
            <person name="Kohchi T."/>
            <person name="Yamato K.T."/>
            <person name="Jenkins J."/>
            <person name="Shu S."/>
            <person name="Ishizaki K."/>
            <person name="Yamaoka S."/>
            <person name="Nishihama R."/>
            <person name="Nakamura Y."/>
            <person name="Berger F."/>
            <person name="Adam C."/>
            <person name="Aki S.S."/>
            <person name="Althoff F."/>
            <person name="Araki T."/>
            <person name="Arteaga-Vazquez M.A."/>
            <person name="Balasubrmanian S."/>
            <person name="Barry K."/>
            <person name="Bauer D."/>
            <person name="Boehm C.R."/>
            <person name="Briginshaw L."/>
            <person name="Caballero-Perez J."/>
            <person name="Catarino B."/>
            <person name="Chen F."/>
            <person name="Chiyoda S."/>
            <person name="Chovatia M."/>
            <person name="Davies K.M."/>
            <person name="Delmans M."/>
            <person name="Demura T."/>
            <person name="Dierschke T."/>
            <person name="Dolan L."/>
            <person name="Dorantes-Acosta A.E."/>
            <person name="Eklund D.M."/>
            <person name="Florent S.N."/>
            <person name="Flores-Sandoval E."/>
            <person name="Fujiyama A."/>
            <person name="Fukuzawa H."/>
            <person name="Galik B."/>
            <person name="Grimanelli D."/>
            <person name="Grimwood J."/>
            <person name="Grossniklaus U."/>
            <person name="Hamada T."/>
            <person name="Haseloff J."/>
            <person name="Hetherington A.J."/>
            <person name="Higo A."/>
            <person name="Hirakawa Y."/>
            <person name="Hundley H.N."/>
            <person name="Ikeda Y."/>
            <person name="Inoue K."/>
            <person name="Inoue S.I."/>
            <person name="Ishida S."/>
            <person name="Jia Q."/>
            <person name="Kakita M."/>
            <person name="Kanazawa T."/>
            <person name="Kawai Y."/>
            <person name="Kawashima T."/>
            <person name="Kennedy M."/>
            <person name="Kinose K."/>
            <person name="Kinoshita T."/>
            <person name="Kohara Y."/>
            <person name="Koide E."/>
            <person name="Komatsu K."/>
            <person name="Kopischke S."/>
            <person name="Kubo M."/>
            <person name="Kyozuka J."/>
            <person name="Lagercrantz U."/>
            <person name="Lin S.S."/>
            <person name="Lindquist E."/>
            <person name="Lipzen A.M."/>
            <person name="Lu C.W."/>
            <person name="De Luna E."/>
            <person name="Martienssen R.A."/>
            <person name="Minamino N."/>
            <person name="Mizutani M."/>
            <person name="Mizutani M."/>
            <person name="Mochizuki N."/>
            <person name="Monte I."/>
            <person name="Mosher R."/>
            <person name="Nagasaki H."/>
            <person name="Nakagami H."/>
            <person name="Naramoto S."/>
            <person name="Nishitani K."/>
            <person name="Ohtani M."/>
            <person name="Okamoto T."/>
            <person name="Okumura M."/>
            <person name="Phillips J."/>
            <person name="Pollak B."/>
            <person name="Reinders A."/>
            <person name="Rovekamp M."/>
            <person name="Sano R."/>
            <person name="Sawa S."/>
            <person name="Schmid M.W."/>
            <person name="Shirakawa M."/>
            <person name="Solano R."/>
            <person name="Spunde A."/>
            <person name="Suetsugu N."/>
            <person name="Sugano S."/>
            <person name="Sugiyama A."/>
            <person name="Sun R."/>
            <person name="Suzuki Y."/>
            <person name="Takenaka M."/>
            <person name="Takezawa D."/>
            <person name="Tomogane H."/>
            <person name="Tsuzuki M."/>
            <person name="Ueda T."/>
            <person name="Umeda M."/>
            <person name="Ward J.M."/>
            <person name="Watanabe Y."/>
            <person name="Yazaki K."/>
            <person name="Yokoyama R."/>
            <person name="Yoshitake Y."/>
            <person name="Yotsui I."/>
            <person name="Zachgo S."/>
            <person name="Schmutz J."/>
        </authorList>
    </citation>
    <scope>NUCLEOTIDE SEQUENCE [LARGE SCALE GENOMIC DNA]</scope>
    <source>
        <strain evidence="16">Tak-1</strain>
    </source>
</reference>
<dbReference type="PANTHER" id="PTHR10110:SF86">
    <property type="entry name" value="SODIUM_HYDROGEN EXCHANGER 7"/>
    <property type="match status" value="1"/>
</dbReference>
<dbReference type="InterPro" id="IPR014710">
    <property type="entry name" value="RmlC-like_jellyroll"/>
</dbReference>
<proteinExistence type="predicted"/>
<dbReference type="Proteomes" id="UP000244005">
    <property type="component" value="Unassembled WGS sequence"/>
</dbReference>
<keyword evidence="3" id="KW-1003">Cell membrane</keyword>
<feature type="transmembrane region" description="Helical" evidence="13">
    <location>
        <begin position="423"/>
        <end position="445"/>
    </location>
</feature>
<evidence type="ECO:0000259" key="14">
    <source>
        <dbReference type="PROSITE" id="PS50042"/>
    </source>
</evidence>
<dbReference type="GO" id="GO:0005886">
    <property type="term" value="C:plasma membrane"/>
    <property type="evidence" value="ECO:0000318"/>
    <property type="project" value="GO_Central"/>
</dbReference>
<dbReference type="InterPro" id="IPR018422">
    <property type="entry name" value="Cation/H_exchanger_CPA1"/>
</dbReference>